<dbReference type="AlphaFoldDB" id="A0A5N0T3X5"/>
<keyword evidence="2" id="KW-1185">Reference proteome</keyword>
<proteinExistence type="predicted"/>
<evidence type="ECO:0000313" key="2">
    <source>
        <dbReference type="Proteomes" id="UP000325372"/>
    </source>
</evidence>
<dbReference type="RefSeq" id="WP_150865145.1">
    <property type="nucleotide sequence ID" value="NZ_VYXP01000011.1"/>
</dbReference>
<name>A0A5N0T3X5_9GAMM</name>
<evidence type="ECO:0000313" key="1">
    <source>
        <dbReference type="EMBL" id="KAA9129770.1"/>
    </source>
</evidence>
<dbReference type="Proteomes" id="UP000325372">
    <property type="component" value="Unassembled WGS sequence"/>
</dbReference>
<accession>A0A5N0T3X5</accession>
<gene>
    <name evidence="1" type="ORF">F3N42_14030</name>
</gene>
<protein>
    <submittedName>
        <fullName evidence="1">Uncharacterized protein</fullName>
    </submittedName>
</protein>
<dbReference type="EMBL" id="VYXP01000011">
    <property type="protein sequence ID" value="KAA9129770.1"/>
    <property type="molecule type" value="Genomic_DNA"/>
</dbReference>
<sequence length="145" mass="15791">MNGRIIMSLLSERQDGPIGDDWRYDLQAKVFHGALADEGTIHVPKHKLSSGCTQSPPGPPEPVILNTGVIGDDVLVRLHLDATEVDLFVNDHGCAELDVPLHCPRAGELPVTRDVEVSVGVMESPGWMGETSVFRLRLRLMAECA</sequence>
<reference evidence="1 2" key="1">
    <citation type="submission" date="2019-09" db="EMBL/GenBank/DDBJ databases">
        <title>Wenzhouxiangella sp. Genome sequencing and assembly.</title>
        <authorList>
            <person name="Zhang R."/>
        </authorList>
    </citation>
    <scope>NUCLEOTIDE SEQUENCE [LARGE SCALE GENOMIC DNA]</scope>
    <source>
        <strain evidence="1 2">W260</strain>
    </source>
</reference>
<comment type="caution">
    <text evidence="1">The sequence shown here is derived from an EMBL/GenBank/DDBJ whole genome shotgun (WGS) entry which is preliminary data.</text>
</comment>
<organism evidence="1 2">
    <name type="scientific">Marinihelvus fidelis</name>
    <dbReference type="NCBI Taxonomy" id="2613842"/>
    <lineage>
        <taxon>Bacteria</taxon>
        <taxon>Pseudomonadati</taxon>
        <taxon>Pseudomonadota</taxon>
        <taxon>Gammaproteobacteria</taxon>
        <taxon>Chromatiales</taxon>
        <taxon>Wenzhouxiangellaceae</taxon>
        <taxon>Marinihelvus</taxon>
    </lineage>
</organism>